<dbReference type="OrthoDB" id="1932527at2759"/>
<sequence>MASLKALGVDRFHVKFYQANWNINGTLSETFIPTIGMRQRNPLSPYMFILRMECLGDLIEATTGQKLWKPLMLYRRGPGVSHLFFADDIVLFCKANEK</sequence>
<keyword evidence="2" id="KW-1185">Reference proteome</keyword>
<gene>
    <name evidence="1" type="ORF">J1N35_004115</name>
</gene>
<dbReference type="EMBL" id="JAIQCV010000002">
    <property type="protein sequence ID" value="KAH1120955.1"/>
    <property type="molecule type" value="Genomic_DNA"/>
</dbReference>
<protein>
    <recommendedName>
        <fullName evidence="3">Reverse transcriptase domain-containing protein</fullName>
    </recommendedName>
</protein>
<proteinExistence type="predicted"/>
<comment type="caution">
    <text evidence="1">The sequence shown here is derived from an EMBL/GenBank/DDBJ whole genome shotgun (WGS) entry which is preliminary data.</text>
</comment>
<evidence type="ECO:0008006" key="3">
    <source>
        <dbReference type="Google" id="ProtNLM"/>
    </source>
</evidence>
<evidence type="ECO:0000313" key="2">
    <source>
        <dbReference type="Proteomes" id="UP000828251"/>
    </source>
</evidence>
<organism evidence="1 2">
    <name type="scientific">Gossypium stocksii</name>
    <dbReference type="NCBI Taxonomy" id="47602"/>
    <lineage>
        <taxon>Eukaryota</taxon>
        <taxon>Viridiplantae</taxon>
        <taxon>Streptophyta</taxon>
        <taxon>Embryophyta</taxon>
        <taxon>Tracheophyta</taxon>
        <taxon>Spermatophyta</taxon>
        <taxon>Magnoliopsida</taxon>
        <taxon>eudicotyledons</taxon>
        <taxon>Gunneridae</taxon>
        <taxon>Pentapetalae</taxon>
        <taxon>rosids</taxon>
        <taxon>malvids</taxon>
        <taxon>Malvales</taxon>
        <taxon>Malvaceae</taxon>
        <taxon>Malvoideae</taxon>
        <taxon>Gossypium</taxon>
    </lineage>
</organism>
<accession>A0A9D3WCX7</accession>
<dbReference type="AlphaFoldDB" id="A0A9D3WCX7"/>
<reference evidence="1 2" key="1">
    <citation type="journal article" date="2021" name="Plant Biotechnol. J.">
        <title>Multi-omics assisted identification of the key and species-specific regulatory components of drought-tolerant mechanisms in Gossypium stocksii.</title>
        <authorList>
            <person name="Yu D."/>
            <person name="Ke L."/>
            <person name="Zhang D."/>
            <person name="Wu Y."/>
            <person name="Sun Y."/>
            <person name="Mei J."/>
            <person name="Sun J."/>
            <person name="Sun Y."/>
        </authorList>
    </citation>
    <scope>NUCLEOTIDE SEQUENCE [LARGE SCALE GENOMIC DNA]</scope>
    <source>
        <strain evidence="2">cv. E1</strain>
        <tissue evidence="1">Leaf</tissue>
    </source>
</reference>
<dbReference type="Proteomes" id="UP000828251">
    <property type="component" value="Unassembled WGS sequence"/>
</dbReference>
<evidence type="ECO:0000313" key="1">
    <source>
        <dbReference type="EMBL" id="KAH1120955.1"/>
    </source>
</evidence>
<name>A0A9D3WCX7_9ROSI</name>